<proteinExistence type="predicted"/>
<organism evidence="2 3">
    <name type="scientific">Xenopus laevis</name>
    <name type="common">African clawed frog</name>
    <dbReference type="NCBI Taxonomy" id="8355"/>
    <lineage>
        <taxon>Eukaryota</taxon>
        <taxon>Metazoa</taxon>
        <taxon>Chordata</taxon>
        <taxon>Craniata</taxon>
        <taxon>Vertebrata</taxon>
        <taxon>Euteleostomi</taxon>
        <taxon>Amphibia</taxon>
        <taxon>Batrachia</taxon>
        <taxon>Anura</taxon>
        <taxon>Pipoidea</taxon>
        <taxon>Pipidae</taxon>
        <taxon>Xenopodinae</taxon>
        <taxon>Xenopus</taxon>
        <taxon>Xenopus</taxon>
    </lineage>
</organism>
<accession>A0A8J1MZR7</accession>
<evidence type="ECO:0000313" key="3">
    <source>
        <dbReference type="RefSeq" id="XP_041446981.1"/>
    </source>
</evidence>
<dbReference type="CDD" id="cd10442">
    <property type="entry name" value="GIY-YIG_PLEs"/>
    <property type="match status" value="1"/>
</dbReference>
<dbReference type="Proteomes" id="UP000186698">
    <property type="component" value="Chromosome 4L"/>
</dbReference>
<protein>
    <submittedName>
        <fullName evidence="3">Uncharacterized protein LOC121403153</fullName>
    </submittedName>
</protein>
<evidence type="ECO:0000313" key="2">
    <source>
        <dbReference type="Proteomes" id="UP000186698"/>
    </source>
</evidence>
<dbReference type="PROSITE" id="PS50164">
    <property type="entry name" value="GIY_YIG"/>
    <property type="match status" value="1"/>
</dbReference>
<dbReference type="InterPro" id="IPR058912">
    <property type="entry name" value="HTH_animal"/>
</dbReference>
<evidence type="ECO:0000259" key="1">
    <source>
        <dbReference type="PROSITE" id="PS50164"/>
    </source>
</evidence>
<sequence length="414" mass="47875">MGAAVAPSFANLFVHRLEKVFFLSDEYKDNIVLYQRYVDDILIIWKGQVSLFQEMVNKANLMHSTIKFTSEVSNLSINFLDVKITKTGEGLSTELFRKPTDRNSLLHSSSFHNPKCIAAIPKGQFLRARRIASDDFKYWDAANSLSKRFKEKGYNPRKLNEIARDVSFIPRDQLLSTKITQKLDNKKNERIPFVSKYSNQSDQIEKVIKRFWPILQQDKILKHHCSNPPLFSYKRGQTLRDKLCPSELRKDPNPTSWLLRSWKKGTFPCMGCVCCSSVTKGDTVYHPITGKKYKLYSYATCDTAGVVYLLKCPCGMVYVGQTSRQVKERIKEHKADIRNFKPNTQTDTSVSHHFHDKVHNQAQLKWQVLEVVRRPERGGSLTKVLLQQEARWIKKLNSLKPEGLNDYWSVSSFL</sequence>
<dbReference type="AlphaFoldDB" id="A0A8J1MZR7"/>
<dbReference type="OrthoDB" id="9907881at2759"/>
<keyword evidence="2" id="KW-1185">Reference proteome</keyword>
<dbReference type="Gene3D" id="3.40.1440.10">
    <property type="entry name" value="GIY-YIG endonuclease"/>
    <property type="match status" value="1"/>
</dbReference>
<dbReference type="PANTHER" id="PTHR21301:SF12">
    <property type="match status" value="1"/>
</dbReference>
<dbReference type="KEGG" id="xla:121403153"/>
<reference evidence="3" key="1">
    <citation type="submission" date="2025-08" db="UniProtKB">
        <authorList>
            <consortium name="RefSeq"/>
        </authorList>
    </citation>
    <scope>IDENTIFICATION</scope>
    <source>
        <strain evidence="3">J_2021</strain>
        <tissue evidence="3">Erythrocytes</tissue>
    </source>
</reference>
<dbReference type="GeneID" id="121403153"/>
<dbReference type="InterPro" id="IPR035901">
    <property type="entry name" value="GIY-YIG_endonuc_sf"/>
</dbReference>
<dbReference type="InterPro" id="IPR000305">
    <property type="entry name" value="GIY-YIG_endonuc"/>
</dbReference>
<dbReference type="Pfam" id="PF26215">
    <property type="entry name" value="HTH_animal"/>
    <property type="match status" value="1"/>
</dbReference>
<dbReference type="PANTHER" id="PTHR21301">
    <property type="entry name" value="REVERSE TRANSCRIPTASE"/>
    <property type="match status" value="1"/>
</dbReference>
<dbReference type="RefSeq" id="XP_041446981.1">
    <property type="nucleotide sequence ID" value="XM_041591047.1"/>
</dbReference>
<gene>
    <name evidence="3" type="primary">LOC121403153</name>
</gene>
<feature type="domain" description="GIY-YIG" evidence="1">
    <location>
        <begin position="303"/>
        <end position="405"/>
    </location>
</feature>
<name>A0A8J1MZR7_XENLA</name>